<accession>A0AB34FH30</accession>
<dbReference type="Proteomes" id="UP001163105">
    <property type="component" value="Unassembled WGS sequence"/>
</dbReference>
<evidence type="ECO:0000256" key="1">
    <source>
        <dbReference type="SAM" id="MobiDB-lite"/>
    </source>
</evidence>
<dbReference type="PANTHER" id="PTHR31904">
    <property type="entry name" value="BYPASS OF STOP CODON PROTEIN 5-RELATED"/>
    <property type="match status" value="1"/>
</dbReference>
<dbReference type="PANTHER" id="PTHR31904:SF1">
    <property type="entry name" value="BYPASS OF STOP CODON PROTEIN 5-RELATED"/>
    <property type="match status" value="1"/>
</dbReference>
<proteinExistence type="predicted"/>
<comment type="caution">
    <text evidence="2">The sequence shown here is derived from an EMBL/GenBank/DDBJ whole genome shotgun (WGS) entry which is preliminary data.</text>
</comment>
<sequence>MRRPLQVGSGPEPDQESNTVDVPFPSKLLRFVQPPSPTVRICIDNYYPGKVYTTGDRITGTISVQTTSNIPYRHLSVSLDGFASTDVSAARSYGTGVARHQFLHLPVGPHDVSGLPLPGWYFYFVAGETYRIPFELTIPERRLSRNPACVCQQSWTGPSDRHRRLHPTMGRWSRKDMSTTGARIDYFVSVKAAILPGDDESKYRQFKESHYIHIMPASPEEPALVIPKASTKFTTFASKTLRPAWYRISKRTGQLDVATCQPPAIMVNSEGRDVTGSRVKLDFVFEPEEPGTPLPVIDMVRGSIVASTAYSDQSMINLDKASVGIVTGGFPLEYHKEIKIFWEQPAQPTWSRQTCQRCQEAMPPSNNPLIRTALDTAITESAIMPLAAGRSTRNADPSELLAHNCRRPLLHAQLDIKFGLHKQCKYMFLPTFYLCTVSRTYSIRLKLWVVSGQHRQVLRLVVPIQIGMPQRNHTMTEGRIDVNKVGPMTPLPLAPHLLGTRKVAVVGEDTVPLTSHDPEEDLQRVGQDAVAGETTAAPKSQSLPKAIWDDPDIMPLRQKATAPSASHDPVLPTSDGSENEQLQESLDIGDSAQIAVDFLT</sequence>
<gene>
    <name evidence="2" type="ORF">O9K51_08936</name>
</gene>
<feature type="region of interest" description="Disordered" evidence="1">
    <location>
        <begin position="527"/>
        <end position="547"/>
    </location>
</feature>
<dbReference type="EMBL" id="JAQHRD010000008">
    <property type="protein sequence ID" value="KAJ6438344.1"/>
    <property type="molecule type" value="Genomic_DNA"/>
</dbReference>
<evidence type="ECO:0000313" key="2">
    <source>
        <dbReference type="EMBL" id="KAJ6438344.1"/>
    </source>
</evidence>
<name>A0AB34FH30_9HYPO</name>
<reference evidence="2" key="1">
    <citation type="submission" date="2023-01" db="EMBL/GenBank/DDBJ databases">
        <title>The growth and conidiation of Purpureocillium lavendulum are regulated by nitrogen source and histone H3K14 acetylation.</title>
        <authorList>
            <person name="Tang P."/>
            <person name="Han J."/>
            <person name="Zhang C."/>
            <person name="Tang P."/>
            <person name="Qi F."/>
            <person name="Zhang K."/>
            <person name="Liang L."/>
        </authorList>
    </citation>
    <scope>NUCLEOTIDE SEQUENCE</scope>
    <source>
        <strain evidence="2">YMF1.00683</strain>
    </source>
</reference>
<dbReference type="InterPro" id="IPR014752">
    <property type="entry name" value="Arrestin-like_C"/>
</dbReference>
<feature type="region of interest" description="Disordered" evidence="1">
    <location>
        <begin position="559"/>
        <end position="581"/>
    </location>
</feature>
<organism evidence="2 3">
    <name type="scientific">Purpureocillium lavendulum</name>
    <dbReference type="NCBI Taxonomy" id="1247861"/>
    <lineage>
        <taxon>Eukaryota</taxon>
        <taxon>Fungi</taxon>
        <taxon>Dikarya</taxon>
        <taxon>Ascomycota</taxon>
        <taxon>Pezizomycotina</taxon>
        <taxon>Sordariomycetes</taxon>
        <taxon>Hypocreomycetidae</taxon>
        <taxon>Hypocreales</taxon>
        <taxon>Ophiocordycipitaceae</taxon>
        <taxon>Purpureocillium</taxon>
    </lineage>
</organism>
<dbReference type="InterPro" id="IPR039634">
    <property type="entry name" value="Bul1-like"/>
</dbReference>
<protein>
    <submittedName>
        <fullName evidence="2">SpoVR like protein domain-containing protein</fullName>
    </submittedName>
</protein>
<evidence type="ECO:0000313" key="3">
    <source>
        <dbReference type="Proteomes" id="UP001163105"/>
    </source>
</evidence>
<feature type="region of interest" description="Disordered" evidence="1">
    <location>
        <begin position="1"/>
        <end position="21"/>
    </location>
</feature>
<dbReference type="Gene3D" id="2.60.40.640">
    <property type="match status" value="1"/>
</dbReference>
<dbReference type="AlphaFoldDB" id="A0AB34FH30"/>
<keyword evidence="3" id="KW-1185">Reference proteome</keyword>